<organism evidence="1">
    <name type="scientific">Myoviridae sp. ct0e511</name>
    <dbReference type="NCBI Taxonomy" id="2825013"/>
    <lineage>
        <taxon>Viruses</taxon>
        <taxon>Duplodnaviria</taxon>
        <taxon>Heunggongvirae</taxon>
        <taxon>Uroviricota</taxon>
        <taxon>Caudoviricetes</taxon>
    </lineage>
</organism>
<name>A0A8S5QKA8_9CAUD</name>
<reference evidence="1" key="1">
    <citation type="journal article" date="2021" name="Proc. Natl. Acad. Sci. U.S.A.">
        <title>A Catalog of Tens of Thousands of Viruses from Human Metagenomes Reveals Hidden Associations with Chronic Diseases.</title>
        <authorList>
            <person name="Tisza M.J."/>
            <person name="Buck C.B."/>
        </authorList>
    </citation>
    <scope>NUCLEOTIDE SEQUENCE</scope>
    <source>
        <strain evidence="1">Ct0e511</strain>
    </source>
</reference>
<accession>A0A8S5QKA8</accession>
<dbReference type="EMBL" id="BK015670">
    <property type="protein sequence ID" value="DAE19251.1"/>
    <property type="molecule type" value="Genomic_DNA"/>
</dbReference>
<sequence length="44" mass="4967">METIKAVVYGAIEVRREMCLRLCSVSLRVRAGVPCFCHDNKAIK</sequence>
<proteinExistence type="predicted"/>
<protein>
    <submittedName>
        <fullName evidence="1">Uncharacterized protein</fullName>
    </submittedName>
</protein>
<evidence type="ECO:0000313" key="1">
    <source>
        <dbReference type="EMBL" id="DAE19251.1"/>
    </source>
</evidence>